<dbReference type="EMBL" id="FMYG01000004">
    <property type="protein sequence ID" value="SDC30641.1"/>
    <property type="molecule type" value="Genomic_DNA"/>
</dbReference>
<dbReference type="AlphaFoldDB" id="A0A1G6KIJ8"/>
<sequence length="68" mass="7372">MDAMSQNDVTTRSNRGQWENAVEGRPELSASFSSKEEAVDQGRATADELGSQHFVKDAEPTGAVTDEE</sequence>
<proteinExistence type="predicted"/>
<feature type="compositionally biased region" description="Polar residues" evidence="1">
    <location>
        <begin position="1"/>
        <end position="17"/>
    </location>
</feature>
<evidence type="ECO:0008006" key="4">
    <source>
        <dbReference type="Google" id="ProtNLM"/>
    </source>
</evidence>
<gene>
    <name evidence="2" type="ORF">SAMN05216418_1991</name>
</gene>
<evidence type="ECO:0000256" key="1">
    <source>
        <dbReference type="SAM" id="MobiDB-lite"/>
    </source>
</evidence>
<accession>A0A1G6KIJ8</accession>
<organism evidence="2 3">
    <name type="scientific">Microbacterium enclense</name>
    <dbReference type="NCBI Taxonomy" id="993073"/>
    <lineage>
        <taxon>Bacteria</taxon>
        <taxon>Bacillati</taxon>
        <taxon>Actinomycetota</taxon>
        <taxon>Actinomycetes</taxon>
        <taxon>Micrococcales</taxon>
        <taxon>Microbacteriaceae</taxon>
        <taxon>Microbacterium</taxon>
    </lineage>
</organism>
<dbReference type="Pfam" id="PF09954">
    <property type="entry name" value="DUF2188"/>
    <property type="match status" value="1"/>
</dbReference>
<dbReference type="STRING" id="993073.AS029_08630"/>
<reference evidence="2 3" key="1">
    <citation type="submission" date="2016-09" db="EMBL/GenBank/DDBJ databases">
        <authorList>
            <person name="Capua I."/>
            <person name="De Benedictis P."/>
            <person name="Joannis T."/>
            <person name="Lombin L.H."/>
            <person name="Cattoli G."/>
        </authorList>
    </citation>
    <scope>NUCLEOTIDE SEQUENCE [LARGE SCALE GENOMIC DNA]</scope>
    <source>
        <strain evidence="2 3">NIO-1002</strain>
    </source>
</reference>
<dbReference type="InterPro" id="IPR018691">
    <property type="entry name" value="DUF2188"/>
</dbReference>
<protein>
    <recommendedName>
        <fullName evidence="4">DUF2188 domain-containing protein</fullName>
    </recommendedName>
</protein>
<name>A0A1G6KIJ8_9MICO</name>
<evidence type="ECO:0000313" key="2">
    <source>
        <dbReference type="EMBL" id="SDC30641.1"/>
    </source>
</evidence>
<evidence type="ECO:0000313" key="3">
    <source>
        <dbReference type="Proteomes" id="UP000183203"/>
    </source>
</evidence>
<dbReference type="Proteomes" id="UP000183203">
    <property type="component" value="Unassembled WGS sequence"/>
</dbReference>
<feature type="region of interest" description="Disordered" evidence="1">
    <location>
        <begin position="1"/>
        <end position="68"/>
    </location>
</feature>